<dbReference type="InterPro" id="IPR021005">
    <property type="entry name" value="Znf_CGNR"/>
</dbReference>
<dbReference type="SUPFAM" id="SSF160904">
    <property type="entry name" value="Jann2411-like"/>
    <property type="match status" value="1"/>
</dbReference>
<dbReference type="Gene3D" id="1.10.3300.10">
    <property type="entry name" value="Jann2411-like domain"/>
    <property type="match status" value="1"/>
</dbReference>
<dbReference type="OrthoDB" id="3211108at2"/>
<dbReference type="EMBL" id="SLXQ01000001">
    <property type="protein sequence ID" value="TCP57448.1"/>
    <property type="molecule type" value="Genomic_DNA"/>
</dbReference>
<dbReference type="PANTHER" id="PTHR35525:SF3">
    <property type="entry name" value="BLL6575 PROTEIN"/>
    <property type="match status" value="1"/>
</dbReference>
<proteinExistence type="predicted"/>
<accession>A0A4R2R6H5</accession>
<evidence type="ECO:0000313" key="2">
    <source>
        <dbReference type="EMBL" id="TCP57448.1"/>
    </source>
</evidence>
<dbReference type="AlphaFoldDB" id="A0A4R2R6H5"/>
<dbReference type="InterPro" id="IPR010852">
    <property type="entry name" value="ABATE"/>
</dbReference>
<protein>
    <submittedName>
        <fullName evidence="2">Putative RNA-binding Zn ribbon-like protein</fullName>
    </submittedName>
</protein>
<dbReference type="Proteomes" id="UP000294911">
    <property type="component" value="Unassembled WGS sequence"/>
</dbReference>
<keyword evidence="3" id="KW-1185">Reference proteome</keyword>
<name>A0A4R2R6H5_9PSEU</name>
<evidence type="ECO:0000313" key="3">
    <source>
        <dbReference type="Proteomes" id="UP000294911"/>
    </source>
</evidence>
<dbReference type="Pfam" id="PF11706">
    <property type="entry name" value="zf-CGNR"/>
    <property type="match status" value="1"/>
</dbReference>
<feature type="domain" description="Zinc finger CGNR" evidence="1">
    <location>
        <begin position="132"/>
        <end position="175"/>
    </location>
</feature>
<evidence type="ECO:0000259" key="1">
    <source>
        <dbReference type="Pfam" id="PF11706"/>
    </source>
</evidence>
<sequence>MPFDRPAAPGALAELAEFLNSAWFLRAEDAFERLPDARAWLSEHGYARAARTLTNAKRMSIVDARELMRGYLRGQRAARDKLTGLAAELLGSPRWTEDGPDIPVARGSAVRELIGAQLRILTIAGILGQAERLKVCRAPDCRFVFYDRSPSNTGTWCSMEICGARHKMRAYRARRRQT</sequence>
<organism evidence="2 3">
    <name type="scientific">Tamaricihabitans halophyticus</name>
    <dbReference type="NCBI Taxonomy" id="1262583"/>
    <lineage>
        <taxon>Bacteria</taxon>
        <taxon>Bacillati</taxon>
        <taxon>Actinomycetota</taxon>
        <taxon>Actinomycetes</taxon>
        <taxon>Pseudonocardiales</taxon>
        <taxon>Pseudonocardiaceae</taxon>
        <taxon>Tamaricihabitans</taxon>
    </lineage>
</organism>
<dbReference type="InterPro" id="IPR023286">
    <property type="entry name" value="ABATE_dom_sf"/>
</dbReference>
<dbReference type="PANTHER" id="PTHR35525">
    <property type="entry name" value="BLL6575 PROTEIN"/>
    <property type="match status" value="1"/>
</dbReference>
<dbReference type="RefSeq" id="WP_132875926.1">
    <property type="nucleotide sequence ID" value="NZ_SLXQ01000001.1"/>
</dbReference>
<comment type="caution">
    <text evidence="2">The sequence shown here is derived from an EMBL/GenBank/DDBJ whole genome shotgun (WGS) entry which is preliminary data.</text>
</comment>
<reference evidence="2 3" key="1">
    <citation type="submission" date="2019-03" db="EMBL/GenBank/DDBJ databases">
        <title>Genomic Encyclopedia of Type Strains, Phase IV (KMG-IV): sequencing the most valuable type-strain genomes for metagenomic binning, comparative biology and taxonomic classification.</title>
        <authorList>
            <person name="Goeker M."/>
        </authorList>
    </citation>
    <scope>NUCLEOTIDE SEQUENCE [LARGE SCALE GENOMIC DNA]</scope>
    <source>
        <strain evidence="2 3">DSM 45765</strain>
    </source>
</reference>
<gene>
    <name evidence="2" type="ORF">EV191_1011403</name>
</gene>